<dbReference type="Ensembl" id="ENSORLT00020020176.1">
    <property type="protein sequence ID" value="ENSORLP00020029713.1"/>
    <property type="gene ID" value="ENSORLG00020013809.1"/>
</dbReference>
<sequence>MDCTCILLNVSHVQCLATESEEVKLHSDLIQNWYSWISDSVSILSWIRTSWPCSRGKASAPTKQLGNLRAALPSPCANTCMGAGWDSAHAPADVVCTHSQTQSHKTMCLTITCQQLSSSCCSSFYFLRSATWKTFMLFS</sequence>
<evidence type="ECO:0000313" key="2">
    <source>
        <dbReference type="Proteomes" id="UP000265180"/>
    </source>
</evidence>
<reference evidence="1" key="3">
    <citation type="submission" date="2025-08" db="UniProtKB">
        <authorList>
            <consortium name="Ensembl"/>
        </authorList>
    </citation>
    <scope>IDENTIFICATION</scope>
    <source>
        <strain evidence="1">HNI</strain>
    </source>
</reference>
<reference evidence="1 2" key="2">
    <citation type="submission" date="2017-04" db="EMBL/GenBank/DDBJ databases">
        <title>CpG methylation of centromeres and impact of large insertions on vertebrate speciation.</title>
        <authorList>
            <person name="Ichikawa K."/>
            <person name="Yoshimura J."/>
            <person name="Morishita S."/>
        </authorList>
    </citation>
    <scope>NUCLEOTIDE SEQUENCE</scope>
    <source>
        <strain evidence="1 2">HNI</strain>
    </source>
</reference>
<accession>A0A3P9MA43</accession>
<organism evidence="1 2">
    <name type="scientific">Oryzias latipes</name>
    <name type="common">Japanese rice fish</name>
    <name type="synonym">Japanese killifish</name>
    <dbReference type="NCBI Taxonomy" id="8090"/>
    <lineage>
        <taxon>Eukaryota</taxon>
        <taxon>Metazoa</taxon>
        <taxon>Chordata</taxon>
        <taxon>Craniata</taxon>
        <taxon>Vertebrata</taxon>
        <taxon>Euteleostomi</taxon>
        <taxon>Actinopterygii</taxon>
        <taxon>Neopterygii</taxon>
        <taxon>Teleostei</taxon>
        <taxon>Neoteleostei</taxon>
        <taxon>Acanthomorphata</taxon>
        <taxon>Ovalentaria</taxon>
        <taxon>Atherinomorphae</taxon>
        <taxon>Beloniformes</taxon>
        <taxon>Adrianichthyidae</taxon>
        <taxon>Oryziinae</taxon>
        <taxon>Oryzias</taxon>
    </lineage>
</organism>
<protein>
    <submittedName>
        <fullName evidence="1">Uncharacterized protein</fullName>
    </submittedName>
</protein>
<name>A0A3P9MA43_ORYLA</name>
<reference evidence="1" key="4">
    <citation type="submission" date="2025-09" db="UniProtKB">
        <authorList>
            <consortium name="Ensembl"/>
        </authorList>
    </citation>
    <scope>IDENTIFICATION</scope>
    <source>
        <strain evidence="1">HNI</strain>
    </source>
</reference>
<dbReference type="AlphaFoldDB" id="A0A3P9MA43"/>
<reference key="1">
    <citation type="journal article" date="2007" name="Nature">
        <title>The medaka draft genome and insights into vertebrate genome evolution.</title>
        <authorList>
            <person name="Kasahara M."/>
            <person name="Naruse K."/>
            <person name="Sasaki S."/>
            <person name="Nakatani Y."/>
            <person name="Qu W."/>
            <person name="Ahsan B."/>
            <person name="Yamada T."/>
            <person name="Nagayasu Y."/>
            <person name="Doi K."/>
            <person name="Kasai Y."/>
            <person name="Jindo T."/>
            <person name="Kobayashi D."/>
            <person name="Shimada A."/>
            <person name="Toyoda A."/>
            <person name="Kuroki Y."/>
            <person name="Fujiyama A."/>
            <person name="Sasaki T."/>
            <person name="Shimizu A."/>
            <person name="Asakawa S."/>
            <person name="Shimizu N."/>
            <person name="Hashimoto S."/>
            <person name="Yang J."/>
            <person name="Lee Y."/>
            <person name="Matsushima K."/>
            <person name="Sugano S."/>
            <person name="Sakaizumi M."/>
            <person name="Narita T."/>
            <person name="Ohishi K."/>
            <person name="Haga S."/>
            <person name="Ohta F."/>
            <person name="Nomoto H."/>
            <person name="Nogata K."/>
            <person name="Morishita T."/>
            <person name="Endo T."/>
            <person name="Shin-I T."/>
            <person name="Takeda H."/>
            <person name="Morishita S."/>
            <person name="Kohara Y."/>
        </authorList>
    </citation>
    <scope>NUCLEOTIDE SEQUENCE [LARGE SCALE GENOMIC DNA]</scope>
    <source>
        <strain>Hd-rR</strain>
    </source>
</reference>
<proteinExistence type="predicted"/>
<dbReference type="Proteomes" id="UP000265180">
    <property type="component" value="Chromosome 11"/>
</dbReference>
<evidence type="ECO:0000313" key="1">
    <source>
        <dbReference type="Ensembl" id="ENSORLP00020029713.1"/>
    </source>
</evidence>